<dbReference type="PANTHER" id="PTHR43540">
    <property type="entry name" value="PEROXYUREIDOACRYLATE/UREIDOACRYLATE AMIDOHYDROLASE-RELATED"/>
    <property type="match status" value="1"/>
</dbReference>
<gene>
    <name evidence="3" type="ORF">D3874_03480</name>
</gene>
<dbReference type="CDD" id="cd00431">
    <property type="entry name" value="cysteine_hydrolases"/>
    <property type="match status" value="1"/>
</dbReference>
<evidence type="ECO:0000256" key="1">
    <source>
        <dbReference type="ARBA" id="ARBA00022801"/>
    </source>
</evidence>
<comment type="caution">
    <text evidence="3">The sequence shown here is derived from an EMBL/GenBank/DDBJ whole genome shotgun (WGS) entry which is preliminary data.</text>
</comment>
<evidence type="ECO:0000313" key="3">
    <source>
        <dbReference type="EMBL" id="RJF94885.1"/>
    </source>
</evidence>
<sequence length="206" mass="22693">MAKPYRTRDLPLVPERTAIIVIDAQNSLITQDTPRTQPYLYDQVTRIALPNIARLIAAGRQAGVEVMYTVIESLTLDGRDRSLDYKVSNFNYPKGGWQSKVLEAIAPVGDEIVLPKTSSSLFNSTIFDYLLRNLSVDAVIAVGFLTDQCVDTAVRDGADRGYEMICAVDACATESQDRHDWALRLNKGYCRQATTDALIAEMGGGV</sequence>
<dbReference type="GO" id="GO:0016787">
    <property type="term" value="F:hydrolase activity"/>
    <property type="evidence" value="ECO:0007669"/>
    <property type="project" value="UniProtKB-KW"/>
</dbReference>
<dbReference type="SUPFAM" id="SSF52499">
    <property type="entry name" value="Isochorismatase-like hydrolases"/>
    <property type="match status" value="1"/>
</dbReference>
<feature type="domain" description="Isochorismatase-like" evidence="2">
    <location>
        <begin position="17"/>
        <end position="191"/>
    </location>
</feature>
<dbReference type="AlphaFoldDB" id="A0A418WUG2"/>
<name>A0A418WUG2_9PROT</name>
<dbReference type="InterPro" id="IPR050272">
    <property type="entry name" value="Isochorismatase-like_hydrls"/>
</dbReference>
<dbReference type="Pfam" id="PF00857">
    <property type="entry name" value="Isochorismatase"/>
    <property type="match status" value="1"/>
</dbReference>
<keyword evidence="4" id="KW-1185">Reference proteome</keyword>
<dbReference type="RefSeq" id="WP_119776537.1">
    <property type="nucleotide sequence ID" value="NZ_QYUK01000008.1"/>
</dbReference>
<protein>
    <submittedName>
        <fullName evidence="3">Cysteine hydrolase</fullName>
    </submittedName>
</protein>
<evidence type="ECO:0000259" key="2">
    <source>
        <dbReference type="Pfam" id="PF00857"/>
    </source>
</evidence>
<dbReference type="EMBL" id="QYUK01000008">
    <property type="protein sequence ID" value="RJF94885.1"/>
    <property type="molecule type" value="Genomic_DNA"/>
</dbReference>
<proteinExistence type="predicted"/>
<dbReference type="Gene3D" id="3.40.50.850">
    <property type="entry name" value="Isochorismatase-like"/>
    <property type="match status" value="1"/>
</dbReference>
<evidence type="ECO:0000313" key="4">
    <source>
        <dbReference type="Proteomes" id="UP000284605"/>
    </source>
</evidence>
<reference evidence="3 4" key="1">
    <citation type="submission" date="2018-09" db="EMBL/GenBank/DDBJ databases">
        <authorList>
            <person name="Zhu H."/>
        </authorList>
    </citation>
    <scope>NUCLEOTIDE SEQUENCE [LARGE SCALE GENOMIC DNA]</scope>
    <source>
        <strain evidence="3 4">K1W22B-8</strain>
    </source>
</reference>
<keyword evidence="1 3" id="KW-0378">Hydrolase</keyword>
<dbReference type="OrthoDB" id="9807387at2"/>
<dbReference type="InterPro" id="IPR000868">
    <property type="entry name" value="Isochorismatase-like_dom"/>
</dbReference>
<accession>A0A418WUG2</accession>
<dbReference type="InterPro" id="IPR036380">
    <property type="entry name" value="Isochorismatase-like_sf"/>
</dbReference>
<dbReference type="PANTHER" id="PTHR43540:SF1">
    <property type="entry name" value="ISOCHORISMATASE HYDROLASE"/>
    <property type="match status" value="1"/>
</dbReference>
<organism evidence="3 4">
    <name type="scientific">Oleomonas cavernae</name>
    <dbReference type="NCBI Taxonomy" id="2320859"/>
    <lineage>
        <taxon>Bacteria</taxon>
        <taxon>Pseudomonadati</taxon>
        <taxon>Pseudomonadota</taxon>
        <taxon>Alphaproteobacteria</taxon>
        <taxon>Acetobacterales</taxon>
        <taxon>Acetobacteraceae</taxon>
        <taxon>Oleomonas</taxon>
    </lineage>
</organism>
<dbReference type="Proteomes" id="UP000284605">
    <property type="component" value="Unassembled WGS sequence"/>
</dbReference>